<organism evidence="12 13">
    <name type="scientific">Desulfuromonas acetoxidans (strain DSM 684 / 11070)</name>
    <dbReference type="NCBI Taxonomy" id="281689"/>
    <lineage>
        <taxon>Bacteria</taxon>
        <taxon>Pseudomonadati</taxon>
        <taxon>Thermodesulfobacteriota</taxon>
        <taxon>Desulfuromonadia</taxon>
        <taxon>Desulfuromonadales</taxon>
        <taxon>Desulfuromonadaceae</taxon>
        <taxon>Desulfuromonas</taxon>
    </lineage>
</organism>
<dbReference type="FunFam" id="3.40.50.300:FF:000854">
    <property type="entry name" value="Multidrug ABC transporter ATP-binding protein"/>
    <property type="match status" value="1"/>
</dbReference>
<sequence length="581" mass="64877">MKSLQRLWPWLRPYRTTLLIGLFWVIITNGLILMTPQLLRWGIAAIEQGNWADVQFYAATMIVATLLGGGIRVISRLHFLHTGRKVEVDLRQAMFHRLLYQPGPFFNDHRIGDLISRFTNDLTNVRMVAGFGLVSLINAIVIYTIAISLMVWMSPSLTIAALAPFPLMLLAVKKISRRLLLYSGQVQERLGDISDMVEESVRGQLSLRSSGFQQVRCRQFDDLNDHYLEAAVGMARMRSLMGPVMSVVTPLGILMVLYFGGRQVIAGTLQLGDMVAFNAYLVQLTMPTMLLGWILTLIQRAAVGMERISLLLDLTAPPLGLPEPQEIPVEANQPPQVYLNNLTFGYHADKPVLHDVTLEIPAGATIGITGSVASGKSTLLHVLTGRYPVKQSQVWMDGQDLSDMDMQRHSQRLCAVLQEGKLFSGTLADNFRFAAPDLDDETLHKVARQVSLEKEINQFTNGFDTLIGEGGLTLSGGQRQRVGVARALARNRGLWLLDDPFSHLDTVTARKVWEEVRDALKGRTVLFASSRVSILQNADHIIVLDQGRIREQGDHAALMAQRGEYARLVEREQLHREMEGL</sequence>
<dbReference type="InterPro" id="IPR027417">
    <property type="entry name" value="P-loop_NTPase"/>
</dbReference>
<keyword evidence="5" id="KW-0547">Nucleotide-binding</keyword>
<dbReference type="GO" id="GO:0016887">
    <property type="term" value="F:ATP hydrolysis activity"/>
    <property type="evidence" value="ECO:0007669"/>
    <property type="project" value="InterPro"/>
</dbReference>
<evidence type="ECO:0000259" key="11">
    <source>
        <dbReference type="PROSITE" id="PS50929"/>
    </source>
</evidence>
<protein>
    <submittedName>
        <fullName evidence="12">ABC transporter related</fullName>
    </submittedName>
</protein>
<feature type="transmembrane region" description="Helical" evidence="9">
    <location>
        <begin position="240"/>
        <end position="260"/>
    </location>
</feature>
<dbReference type="InterPro" id="IPR017871">
    <property type="entry name" value="ABC_transporter-like_CS"/>
</dbReference>
<dbReference type="InterPro" id="IPR036640">
    <property type="entry name" value="ABC1_TM_sf"/>
</dbReference>
<feature type="transmembrane region" description="Helical" evidence="9">
    <location>
        <begin position="127"/>
        <end position="146"/>
    </location>
</feature>
<dbReference type="Pfam" id="PF00005">
    <property type="entry name" value="ABC_tran"/>
    <property type="match status" value="1"/>
</dbReference>
<dbReference type="InterPro" id="IPR003439">
    <property type="entry name" value="ABC_transporter-like_ATP-bd"/>
</dbReference>
<evidence type="ECO:0000256" key="3">
    <source>
        <dbReference type="ARBA" id="ARBA00022475"/>
    </source>
</evidence>
<evidence type="ECO:0000256" key="6">
    <source>
        <dbReference type="ARBA" id="ARBA00022840"/>
    </source>
</evidence>
<dbReference type="InterPro" id="IPR003593">
    <property type="entry name" value="AAA+_ATPase"/>
</dbReference>
<evidence type="ECO:0000256" key="9">
    <source>
        <dbReference type="SAM" id="Phobius"/>
    </source>
</evidence>
<feature type="domain" description="ABC transporter" evidence="10">
    <location>
        <begin position="337"/>
        <end position="571"/>
    </location>
</feature>
<dbReference type="InterPro" id="IPR039421">
    <property type="entry name" value="Type_1_exporter"/>
</dbReference>
<dbReference type="AlphaFoldDB" id="Q1K3G0"/>
<dbReference type="PANTHER" id="PTHR43394:SF1">
    <property type="entry name" value="ATP-BINDING CASSETTE SUB-FAMILY B MEMBER 10, MITOCHONDRIAL"/>
    <property type="match status" value="1"/>
</dbReference>
<dbReference type="EMBL" id="AAEW02000002">
    <property type="protein sequence ID" value="EAT17014.1"/>
    <property type="molecule type" value="Genomic_DNA"/>
</dbReference>
<dbReference type="Gene3D" id="3.40.50.300">
    <property type="entry name" value="P-loop containing nucleotide triphosphate hydrolases"/>
    <property type="match status" value="1"/>
</dbReference>
<proteinExistence type="predicted"/>
<reference evidence="12" key="2">
    <citation type="submission" date="2006-05" db="EMBL/GenBank/DDBJ databases">
        <title>Sequencing of the draft genome and assembly of Desulfuromonas acetoxidans DSM 684.</title>
        <authorList>
            <consortium name="US DOE Joint Genome Institute (JGI-PGF)"/>
            <person name="Copeland A."/>
            <person name="Lucas S."/>
            <person name="Lapidus A."/>
            <person name="Barry K."/>
            <person name="Detter J.C."/>
            <person name="Glavina del Rio T."/>
            <person name="Hammon N."/>
            <person name="Israni S."/>
            <person name="Dalin E."/>
            <person name="Tice H."/>
            <person name="Bruce D."/>
            <person name="Pitluck S."/>
            <person name="Richardson P."/>
        </authorList>
    </citation>
    <scope>NUCLEOTIDE SEQUENCE [LARGE SCALE GENOMIC DNA]</scope>
    <source>
        <strain evidence="12">DSM 684</strain>
    </source>
</reference>
<dbReference type="SMART" id="SM00382">
    <property type="entry name" value="AAA"/>
    <property type="match status" value="1"/>
</dbReference>
<feature type="transmembrane region" description="Helical" evidence="9">
    <location>
        <begin position="54"/>
        <end position="75"/>
    </location>
</feature>
<feature type="transmembrane region" description="Helical" evidence="9">
    <location>
        <begin position="12"/>
        <end position="34"/>
    </location>
</feature>
<evidence type="ECO:0000256" key="7">
    <source>
        <dbReference type="ARBA" id="ARBA00022989"/>
    </source>
</evidence>
<evidence type="ECO:0000256" key="4">
    <source>
        <dbReference type="ARBA" id="ARBA00022692"/>
    </source>
</evidence>
<dbReference type="Proteomes" id="UP000005695">
    <property type="component" value="Unassembled WGS sequence"/>
</dbReference>
<evidence type="ECO:0000259" key="10">
    <source>
        <dbReference type="PROSITE" id="PS50893"/>
    </source>
</evidence>
<dbReference type="Gene3D" id="1.20.1560.10">
    <property type="entry name" value="ABC transporter type 1, transmembrane domain"/>
    <property type="match status" value="1"/>
</dbReference>
<dbReference type="GO" id="GO:0005886">
    <property type="term" value="C:plasma membrane"/>
    <property type="evidence" value="ECO:0007669"/>
    <property type="project" value="UniProtKB-SubCell"/>
</dbReference>
<keyword evidence="3" id="KW-1003">Cell membrane</keyword>
<feature type="domain" description="ABC transmembrane type-1" evidence="11">
    <location>
        <begin position="19"/>
        <end position="300"/>
    </location>
</feature>
<evidence type="ECO:0000313" key="13">
    <source>
        <dbReference type="Proteomes" id="UP000005695"/>
    </source>
</evidence>
<evidence type="ECO:0000313" key="12">
    <source>
        <dbReference type="EMBL" id="EAT17014.1"/>
    </source>
</evidence>
<dbReference type="SUPFAM" id="SSF52540">
    <property type="entry name" value="P-loop containing nucleoside triphosphate hydrolases"/>
    <property type="match status" value="1"/>
</dbReference>
<dbReference type="CDD" id="cd18541">
    <property type="entry name" value="ABC_6TM_TmrB_like"/>
    <property type="match status" value="1"/>
</dbReference>
<keyword evidence="6" id="KW-0067">ATP-binding</keyword>
<comment type="caution">
    <text evidence="12">The sequence shown here is derived from an EMBL/GenBank/DDBJ whole genome shotgun (WGS) entry which is preliminary data.</text>
</comment>
<dbReference type="RefSeq" id="WP_005997897.1">
    <property type="nucleotide sequence ID" value="NZ_AAEW02000002.1"/>
</dbReference>
<dbReference type="Pfam" id="PF00664">
    <property type="entry name" value="ABC_membrane"/>
    <property type="match status" value="1"/>
</dbReference>
<keyword evidence="13" id="KW-1185">Reference proteome</keyword>
<evidence type="ECO:0000256" key="8">
    <source>
        <dbReference type="ARBA" id="ARBA00023136"/>
    </source>
</evidence>
<dbReference type="PANTHER" id="PTHR43394">
    <property type="entry name" value="ATP-DEPENDENT PERMEASE MDL1, MITOCHONDRIAL"/>
    <property type="match status" value="1"/>
</dbReference>
<dbReference type="PROSITE" id="PS00211">
    <property type="entry name" value="ABC_TRANSPORTER_1"/>
    <property type="match status" value="1"/>
</dbReference>
<dbReference type="PROSITE" id="PS50893">
    <property type="entry name" value="ABC_TRANSPORTER_2"/>
    <property type="match status" value="1"/>
</dbReference>
<dbReference type="PROSITE" id="PS50929">
    <property type="entry name" value="ABC_TM1F"/>
    <property type="match status" value="1"/>
</dbReference>
<keyword evidence="4 9" id="KW-0812">Transmembrane</keyword>
<keyword evidence="2" id="KW-0813">Transport</keyword>
<evidence type="ECO:0000256" key="5">
    <source>
        <dbReference type="ARBA" id="ARBA00022741"/>
    </source>
</evidence>
<keyword evidence="8 9" id="KW-0472">Membrane</keyword>
<gene>
    <name evidence="12" type="ORF">Dace_2880</name>
</gene>
<accession>Q1K3G0</accession>
<name>Q1K3G0_DESA6</name>
<evidence type="ECO:0000256" key="2">
    <source>
        <dbReference type="ARBA" id="ARBA00022448"/>
    </source>
</evidence>
<dbReference type="SUPFAM" id="SSF90123">
    <property type="entry name" value="ABC transporter transmembrane region"/>
    <property type="match status" value="1"/>
</dbReference>
<comment type="subcellular location">
    <subcellularLocation>
        <location evidence="1">Cell membrane</location>
        <topology evidence="1">Multi-pass membrane protein</topology>
    </subcellularLocation>
</comment>
<feature type="transmembrane region" description="Helical" evidence="9">
    <location>
        <begin position="152"/>
        <end position="172"/>
    </location>
</feature>
<feature type="transmembrane region" description="Helical" evidence="9">
    <location>
        <begin position="280"/>
        <end position="298"/>
    </location>
</feature>
<dbReference type="GO" id="GO:0015421">
    <property type="term" value="F:ABC-type oligopeptide transporter activity"/>
    <property type="evidence" value="ECO:0007669"/>
    <property type="project" value="TreeGrafter"/>
</dbReference>
<dbReference type="InterPro" id="IPR011527">
    <property type="entry name" value="ABC1_TM_dom"/>
</dbReference>
<dbReference type="OrthoDB" id="5480201at2"/>
<dbReference type="GO" id="GO:0005524">
    <property type="term" value="F:ATP binding"/>
    <property type="evidence" value="ECO:0007669"/>
    <property type="project" value="UniProtKB-KW"/>
</dbReference>
<reference evidence="12" key="1">
    <citation type="submission" date="2006-05" db="EMBL/GenBank/DDBJ databases">
        <title>Annotation of the draft genome assembly of Desulfuromonas acetoxidans DSM 684.</title>
        <authorList>
            <consortium name="US DOE Joint Genome Institute (JGI-ORNL)"/>
            <person name="Larimer F."/>
            <person name="Land M."/>
            <person name="Hauser L."/>
        </authorList>
    </citation>
    <scope>NUCLEOTIDE SEQUENCE [LARGE SCALE GENOMIC DNA]</scope>
    <source>
        <strain evidence="12">DSM 684</strain>
    </source>
</reference>
<keyword evidence="7 9" id="KW-1133">Transmembrane helix</keyword>
<evidence type="ECO:0000256" key="1">
    <source>
        <dbReference type="ARBA" id="ARBA00004651"/>
    </source>
</evidence>